<evidence type="ECO:0000256" key="1">
    <source>
        <dbReference type="ARBA" id="ARBA00004141"/>
    </source>
</evidence>
<evidence type="ECO:0000313" key="7">
    <source>
        <dbReference type="Proteomes" id="UP001479436"/>
    </source>
</evidence>
<keyword evidence="2" id="KW-0813">Transport</keyword>
<proteinExistence type="predicted"/>
<evidence type="ECO:0000313" key="6">
    <source>
        <dbReference type="EMBL" id="KAK9762127.1"/>
    </source>
</evidence>
<comment type="subcellular location">
    <subcellularLocation>
        <location evidence="1">Membrane</location>
        <topology evidence="1">Multi-pass membrane protein</topology>
    </subcellularLocation>
</comment>
<organism evidence="6 7">
    <name type="scientific">Basidiobolus ranarum</name>
    <dbReference type="NCBI Taxonomy" id="34480"/>
    <lineage>
        <taxon>Eukaryota</taxon>
        <taxon>Fungi</taxon>
        <taxon>Fungi incertae sedis</taxon>
        <taxon>Zoopagomycota</taxon>
        <taxon>Entomophthoromycotina</taxon>
        <taxon>Basidiobolomycetes</taxon>
        <taxon>Basidiobolales</taxon>
        <taxon>Basidiobolaceae</taxon>
        <taxon>Basidiobolus</taxon>
    </lineage>
</organism>
<keyword evidence="3" id="KW-0812">Transmembrane</keyword>
<dbReference type="PANTHER" id="PTHR43791:SF65">
    <property type="entry name" value="MAJOR FACILITATOR SUPERFAMILY (MFS) PROFILE DOMAIN-CONTAINING PROTEIN-RELATED"/>
    <property type="match status" value="1"/>
</dbReference>
<evidence type="ECO:0000256" key="5">
    <source>
        <dbReference type="ARBA" id="ARBA00023136"/>
    </source>
</evidence>
<keyword evidence="7" id="KW-1185">Reference proteome</keyword>
<evidence type="ECO:0000256" key="4">
    <source>
        <dbReference type="ARBA" id="ARBA00022989"/>
    </source>
</evidence>
<protein>
    <submittedName>
        <fullName evidence="6">Uncharacterized protein</fullName>
    </submittedName>
</protein>
<sequence>MVFEKKKNLHESSSQILSASHEQFDHIENYDPTLNWTAEEEKALVRRVDIRIMSWIGLMFFFLQLDRGNVSNALTDNFAEDL</sequence>
<dbReference type="PANTHER" id="PTHR43791">
    <property type="entry name" value="PERMEASE-RELATED"/>
    <property type="match status" value="1"/>
</dbReference>
<name>A0ABR2WKV8_9FUNG</name>
<gene>
    <name evidence="6" type="ORF">K7432_012441</name>
</gene>
<dbReference type="Proteomes" id="UP001479436">
    <property type="component" value="Unassembled WGS sequence"/>
</dbReference>
<comment type="caution">
    <text evidence="6">The sequence shown here is derived from an EMBL/GenBank/DDBJ whole genome shotgun (WGS) entry which is preliminary data.</text>
</comment>
<evidence type="ECO:0000256" key="3">
    <source>
        <dbReference type="ARBA" id="ARBA00022692"/>
    </source>
</evidence>
<reference evidence="6 7" key="1">
    <citation type="submission" date="2023-04" db="EMBL/GenBank/DDBJ databases">
        <title>Genome of Basidiobolus ranarum AG-B5.</title>
        <authorList>
            <person name="Stajich J.E."/>
            <person name="Carter-House D."/>
            <person name="Gryganskyi A."/>
        </authorList>
    </citation>
    <scope>NUCLEOTIDE SEQUENCE [LARGE SCALE GENOMIC DNA]</scope>
    <source>
        <strain evidence="6 7">AG-B5</strain>
    </source>
</reference>
<keyword evidence="5" id="KW-0472">Membrane</keyword>
<feature type="non-terminal residue" evidence="6">
    <location>
        <position position="82"/>
    </location>
</feature>
<keyword evidence="4" id="KW-1133">Transmembrane helix</keyword>
<evidence type="ECO:0000256" key="2">
    <source>
        <dbReference type="ARBA" id="ARBA00022448"/>
    </source>
</evidence>
<accession>A0ABR2WKV8</accession>
<dbReference type="EMBL" id="JASJQH010001082">
    <property type="protein sequence ID" value="KAK9762127.1"/>
    <property type="molecule type" value="Genomic_DNA"/>
</dbReference>